<dbReference type="GO" id="GO:0055085">
    <property type="term" value="P:transmembrane transport"/>
    <property type="evidence" value="ECO:0007669"/>
    <property type="project" value="InterPro"/>
</dbReference>
<feature type="transmembrane region" description="Helical" evidence="8">
    <location>
        <begin position="84"/>
        <end position="106"/>
    </location>
</feature>
<protein>
    <submittedName>
        <fullName evidence="9">AEC family transporter</fullName>
    </submittedName>
</protein>
<evidence type="ECO:0000256" key="5">
    <source>
        <dbReference type="ARBA" id="ARBA00022692"/>
    </source>
</evidence>
<feature type="transmembrane region" description="Helical" evidence="8">
    <location>
        <begin position="148"/>
        <end position="168"/>
    </location>
</feature>
<comment type="similarity">
    <text evidence="2">Belongs to the auxin efflux carrier (TC 2.A.69) family.</text>
</comment>
<dbReference type="EMBL" id="DVMO01000140">
    <property type="protein sequence ID" value="HIU28488.1"/>
    <property type="molecule type" value="Genomic_DNA"/>
</dbReference>
<accession>A0A9D1I789</accession>
<reference evidence="9" key="2">
    <citation type="journal article" date="2021" name="PeerJ">
        <title>Extensive microbial diversity within the chicken gut microbiome revealed by metagenomics and culture.</title>
        <authorList>
            <person name="Gilroy R."/>
            <person name="Ravi A."/>
            <person name="Getino M."/>
            <person name="Pursley I."/>
            <person name="Horton D.L."/>
            <person name="Alikhan N.F."/>
            <person name="Baker D."/>
            <person name="Gharbi K."/>
            <person name="Hall N."/>
            <person name="Watson M."/>
            <person name="Adriaenssens E.M."/>
            <person name="Foster-Nyarko E."/>
            <person name="Jarju S."/>
            <person name="Secka A."/>
            <person name="Antonio M."/>
            <person name="Oren A."/>
            <person name="Chaudhuri R.R."/>
            <person name="La Ragione R."/>
            <person name="Hildebrand F."/>
            <person name="Pallen M.J."/>
        </authorList>
    </citation>
    <scope>NUCLEOTIDE SEQUENCE</scope>
    <source>
        <strain evidence="9">11300</strain>
    </source>
</reference>
<keyword evidence="4" id="KW-1003">Cell membrane</keyword>
<evidence type="ECO:0000256" key="2">
    <source>
        <dbReference type="ARBA" id="ARBA00010145"/>
    </source>
</evidence>
<feature type="non-terminal residue" evidence="9">
    <location>
        <position position="1"/>
    </location>
</feature>
<dbReference type="Proteomes" id="UP000824091">
    <property type="component" value="Unassembled WGS sequence"/>
</dbReference>
<gene>
    <name evidence="9" type="ORF">IAD16_08930</name>
</gene>
<dbReference type="InterPro" id="IPR004776">
    <property type="entry name" value="Mem_transp_PIN-like"/>
</dbReference>
<keyword evidence="7 8" id="KW-0472">Membrane</keyword>
<evidence type="ECO:0000313" key="10">
    <source>
        <dbReference type="Proteomes" id="UP000824091"/>
    </source>
</evidence>
<evidence type="ECO:0000256" key="3">
    <source>
        <dbReference type="ARBA" id="ARBA00022448"/>
    </source>
</evidence>
<dbReference type="PANTHER" id="PTHR36838:SF1">
    <property type="entry name" value="SLR1864 PROTEIN"/>
    <property type="match status" value="1"/>
</dbReference>
<feature type="transmembrane region" description="Helical" evidence="8">
    <location>
        <begin position="210"/>
        <end position="231"/>
    </location>
</feature>
<dbReference type="GO" id="GO:0005886">
    <property type="term" value="C:plasma membrane"/>
    <property type="evidence" value="ECO:0007669"/>
    <property type="project" value="UniProtKB-SubCell"/>
</dbReference>
<comment type="subcellular location">
    <subcellularLocation>
        <location evidence="1">Cell membrane</location>
        <topology evidence="1">Multi-pass membrane protein</topology>
    </subcellularLocation>
</comment>
<dbReference type="AlphaFoldDB" id="A0A9D1I789"/>
<name>A0A9D1I789_9FIRM</name>
<proteinExistence type="inferred from homology"/>
<sequence>AIICFLCLVIAKCLNVDRKRRSLFIFMSVFGNTGFIGIPLVQLMCGEMSAFYASILEAANDILIFTFGIFIMQKASEEEKGFSLKNFLNPCFIGSVIGLILFVFQIKLPGFIAGPVEMLSSATTPVAMIVLGFQLGGLKLKDFCGDKLCYAAVLMKLVIAPLITFAVLKIWASSYPADTTLLIDMGMPVAVMSALLSQKYDNDTALATKAILISTLGLFVSVPLCTLLISLL</sequence>
<dbReference type="PANTHER" id="PTHR36838">
    <property type="entry name" value="AUXIN EFFLUX CARRIER FAMILY PROTEIN"/>
    <property type="match status" value="1"/>
</dbReference>
<comment type="caution">
    <text evidence="9">The sequence shown here is derived from an EMBL/GenBank/DDBJ whole genome shotgun (WGS) entry which is preliminary data.</text>
</comment>
<evidence type="ECO:0000256" key="1">
    <source>
        <dbReference type="ARBA" id="ARBA00004651"/>
    </source>
</evidence>
<dbReference type="Gene3D" id="1.20.1530.20">
    <property type="match status" value="1"/>
</dbReference>
<keyword evidence="6 8" id="KW-1133">Transmembrane helix</keyword>
<dbReference type="Pfam" id="PF03547">
    <property type="entry name" value="Mem_trans"/>
    <property type="match status" value="2"/>
</dbReference>
<feature type="transmembrane region" description="Helical" evidence="8">
    <location>
        <begin position="50"/>
        <end position="72"/>
    </location>
</feature>
<evidence type="ECO:0000256" key="6">
    <source>
        <dbReference type="ARBA" id="ARBA00022989"/>
    </source>
</evidence>
<evidence type="ECO:0000256" key="8">
    <source>
        <dbReference type="SAM" id="Phobius"/>
    </source>
</evidence>
<evidence type="ECO:0000256" key="7">
    <source>
        <dbReference type="ARBA" id="ARBA00023136"/>
    </source>
</evidence>
<keyword evidence="5 8" id="KW-0812">Transmembrane</keyword>
<dbReference type="InterPro" id="IPR038770">
    <property type="entry name" value="Na+/solute_symporter_sf"/>
</dbReference>
<evidence type="ECO:0000313" key="9">
    <source>
        <dbReference type="EMBL" id="HIU28488.1"/>
    </source>
</evidence>
<reference evidence="9" key="1">
    <citation type="submission" date="2020-10" db="EMBL/GenBank/DDBJ databases">
        <authorList>
            <person name="Gilroy R."/>
        </authorList>
    </citation>
    <scope>NUCLEOTIDE SEQUENCE</scope>
    <source>
        <strain evidence="9">11300</strain>
    </source>
</reference>
<feature type="transmembrane region" description="Helical" evidence="8">
    <location>
        <begin position="23"/>
        <end position="44"/>
    </location>
</feature>
<evidence type="ECO:0000256" key="4">
    <source>
        <dbReference type="ARBA" id="ARBA00022475"/>
    </source>
</evidence>
<organism evidence="9 10">
    <name type="scientific">Candidatus Fimisoma avicola</name>
    <dbReference type="NCBI Taxonomy" id="2840826"/>
    <lineage>
        <taxon>Bacteria</taxon>
        <taxon>Bacillati</taxon>
        <taxon>Bacillota</taxon>
        <taxon>Clostridia</taxon>
        <taxon>Eubacteriales</taxon>
        <taxon>Candidatus Fimisoma</taxon>
    </lineage>
</organism>
<keyword evidence="3" id="KW-0813">Transport</keyword>
<feature type="transmembrane region" description="Helical" evidence="8">
    <location>
        <begin position="118"/>
        <end position="136"/>
    </location>
</feature>